<keyword evidence="1" id="KW-0472">Membrane</keyword>
<dbReference type="Proteomes" id="UP001596406">
    <property type="component" value="Unassembled WGS sequence"/>
</dbReference>
<evidence type="ECO:0000256" key="1">
    <source>
        <dbReference type="SAM" id="Phobius"/>
    </source>
</evidence>
<accession>A0ABD5UBN2</accession>
<protein>
    <submittedName>
        <fullName evidence="2">Uncharacterized protein</fullName>
    </submittedName>
</protein>
<evidence type="ECO:0000313" key="3">
    <source>
        <dbReference type="Proteomes" id="UP001596406"/>
    </source>
</evidence>
<name>A0ABD5UBN2_9EURY</name>
<comment type="caution">
    <text evidence="2">The sequence shown here is derived from an EMBL/GenBank/DDBJ whole genome shotgun (WGS) entry which is preliminary data.</text>
</comment>
<keyword evidence="3" id="KW-1185">Reference proteome</keyword>
<organism evidence="2 3">
    <name type="scientific">Halomarina ordinaria</name>
    <dbReference type="NCBI Taxonomy" id="3033939"/>
    <lineage>
        <taxon>Archaea</taxon>
        <taxon>Methanobacteriati</taxon>
        <taxon>Methanobacteriota</taxon>
        <taxon>Stenosarchaea group</taxon>
        <taxon>Halobacteria</taxon>
        <taxon>Halobacteriales</taxon>
        <taxon>Natronomonadaceae</taxon>
        <taxon>Halomarina</taxon>
    </lineage>
</organism>
<evidence type="ECO:0000313" key="2">
    <source>
        <dbReference type="EMBL" id="MFC6836154.1"/>
    </source>
</evidence>
<sequence length="43" mass="4754">MTDLNELLEVASNRWTSLESGWRAVSLGFLVVLAVLLGLPVPW</sequence>
<reference evidence="2 3" key="1">
    <citation type="journal article" date="2019" name="Int. J. Syst. Evol. Microbiol.">
        <title>The Global Catalogue of Microorganisms (GCM) 10K type strain sequencing project: providing services to taxonomists for standard genome sequencing and annotation.</title>
        <authorList>
            <consortium name="The Broad Institute Genomics Platform"/>
            <consortium name="The Broad Institute Genome Sequencing Center for Infectious Disease"/>
            <person name="Wu L."/>
            <person name="Ma J."/>
        </authorList>
    </citation>
    <scope>NUCLEOTIDE SEQUENCE [LARGE SCALE GENOMIC DNA]</scope>
    <source>
        <strain evidence="2 3">PSRA2</strain>
    </source>
</reference>
<dbReference type="RefSeq" id="WP_304447848.1">
    <property type="nucleotide sequence ID" value="NZ_JARRAH010000001.1"/>
</dbReference>
<gene>
    <name evidence="2" type="ORF">ACFQHK_06490</name>
</gene>
<keyword evidence="1" id="KW-1133">Transmembrane helix</keyword>
<dbReference type="AlphaFoldDB" id="A0ABD5UBN2"/>
<dbReference type="EMBL" id="JBHSXM010000001">
    <property type="protein sequence ID" value="MFC6836154.1"/>
    <property type="molecule type" value="Genomic_DNA"/>
</dbReference>
<feature type="transmembrane region" description="Helical" evidence="1">
    <location>
        <begin position="20"/>
        <end position="39"/>
    </location>
</feature>
<keyword evidence="1" id="KW-0812">Transmembrane</keyword>
<proteinExistence type="predicted"/>